<evidence type="ECO:0000313" key="3">
    <source>
        <dbReference type="EMBL" id="KAJ4436456.1"/>
    </source>
</evidence>
<comment type="caution">
    <text evidence="3">The sequence shown here is derived from an EMBL/GenBank/DDBJ whole genome shotgun (WGS) entry which is preliminary data.</text>
</comment>
<protein>
    <recommendedName>
        <fullName evidence="2">Mos1 transposase HTH domain-containing protein</fullName>
    </recommendedName>
</protein>
<sequence>MPEETEKSRPWPLSITEVLKSADNEPRHTPGSERKTKIDLGQDCTRHIALAAAMMATTFYTKSHSSLLHSPLCHVTDADECLQLKGNNAPTIHGELVEVYGNNAPSYDTVVKWRRGFQCGEASLNDEERSD</sequence>
<gene>
    <name evidence="3" type="ORF">ANN_19089</name>
</gene>
<evidence type="ECO:0000256" key="1">
    <source>
        <dbReference type="SAM" id="MobiDB-lite"/>
    </source>
</evidence>
<evidence type="ECO:0000259" key="2">
    <source>
        <dbReference type="Pfam" id="PF17906"/>
    </source>
</evidence>
<dbReference type="Proteomes" id="UP001148838">
    <property type="component" value="Unassembled WGS sequence"/>
</dbReference>
<keyword evidence="4" id="KW-1185">Reference proteome</keyword>
<dbReference type="InterPro" id="IPR041426">
    <property type="entry name" value="Mos1_HTH"/>
</dbReference>
<evidence type="ECO:0000313" key="4">
    <source>
        <dbReference type="Proteomes" id="UP001148838"/>
    </source>
</evidence>
<reference evidence="3 4" key="1">
    <citation type="journal article" date="2022" name="Allergy">
        <title>Genome assembly and annotation of Periplaneta americana reveal a comprehensive cockroach allergen profile.</title>
        <authorList>
            <person name="Wang L."/>
            <person name="Xiong Q."/>
            <person name="Saelim N."/>
            <person name="Wang L."/>
            <person name="Nong W."/>
            <person name="Wan A.T."/>
            <person name="Shi M."/>
            <person name="Liu X."/>
            <person name="Cao Q."/>
            <person name="Hui J.H.L."/>
            <person name="Sookrung N."/>
            <person name="Leung T.F."/>
            <person name="Tungtrongchitr A."/>
            <person name="Tsui S.K.W."/>
        </authorList>
    </citation>
    <scope>NUCLEOTIDE SEQUENCE [LARGE SCALE GENOMIC DNA]</scope>
    <source>
        <strain evidence="3">PWHHKU_190912</strain>
    </source>
</reference>
<feature type="region of interest" description="Disordered" evidence="1">
    <location>
        <begin position="1"/>
        <end position="38"/>
    </location>
</feature>
<feature type="domain" description="Mos1 transposase HTH" evidence="2">
    <location>
        <begin position="84"/>
        <end position="121"/>
    </location>
</feature>
<proteinExistence type="predicted"/>
<organism evidence="3 4">
    <name type="scientific">Periplaneta americana</name>
    <name type="common">American cockroach</name>
    <name type="synonym">Blatta americana</name>
    <dbReference type="NCBI Taxonomy" id="6978"/>
    <lineage>
        <taxon>Eukaryota</taxon>
        <taxon>Metazoa</taxon>
        <taxon>Ecdysozoa</taxon>
        <taxon>Arthropoda</taxon>
        <taxon>Hexapoda</taxon>
        <taxon>Insecta</taxon>
        <taxon>Pterygota</taxon>
        <taxon>Neoptera</taxon>
        <taxon>Polyneoptera</taxon>
        <taxon>Dictyoptera</taxon>
        <taxon>Blattodea</taxon>
        <taxon>Blattoidea</taxon>
        <taxon>Blattidae</taxon>
        <taxon>Blattinae</taxon>
        <taxon>Periplaneta</taxon>
    </lineage>
</organism>
<feature type="compositionally biased region" description="Basic and acidic residues" evidence="1">
    <location>
        <begin position="20"/>
        <end position="38"/>
    </location>
</feature>
<dbReference type="EMBL" id="JAJSOF020000023">
    <property type="protein sequence ID" value="KAJ4436456.1"/>
    <property type="molecule type" value="Genomic_DNA"/>
</dbReference>
<name>A0ABQ8SRW0_PERAM</name>
<accession>A0ABQ8SRW0</accession>
<dbReference type="Pfam" id="PF17906">
    <property type="entry name" value="HTH_48"/>
    <property type="match status" value="1"/>
</dbReference>